<name>S8ECD9_FOMSC</name>
<dbReference type="Pfam" id="PF00004">
    <property type="entry name" value="AAA"/>
    <property type="match status" value="2"/>
</dbReference>
<feature type="region of interest" description="Disordered" evidence="18">
    <location>
        <begin position="203"/>
        <end position="228"/>
    </location>
</feature>
<comment type="similarity">
    <text evidence="2">Belongs to the AAA ATPase family.</text>
</comment>
<keyword evidence="5" id="KW-0962">Peroxisome biogenesis</keyword>
<evidence type="ECO:0000256" key="13">
    <source>
        <dbReference type="ARBA" id="ARBA00032509"/>
    </source>
</evidence>
<proteinExistence type="inferred from homology"/>
<evidence type="ECO:0000256" key="14">
    <source>
        <dbReference type="ARBA" id="ARBA00034532"/>
    </source>
</evidence>
<feature type="domain" description="AAA+ ATPase" evidence="19">
    <location>
        <begin position="442"/>
        <end position="590"/>
    </location>
</feature>
<dbReference type="GO" id="GO:0005778">
    <property type="term" value="C:peroxisomal membrane"/>
    <property type="evidence" value="ECO:0007669"/>
    <property type="project" value="UniProtKB-SubCell"/>
</dbReference>
<dbReference type="eggNOG" id="KOG0735">
    <property type="taxonomic scope" value="Eukaryota"/>
</dbReference>
<dbReference type="InterPro" id="IPR027417">
    <property type="entry name" value="P-loop_NTPase"/>
</dbReference>
<keyword evidence="10" id="KW-0653">Protein transport</keyword>
<evidence type="ECO:0000256" key="16">
    <source>
        <dbReference type="ARBA" id="ARBA00048778"/>
    </source>
</evidence>
<keyword evidence="6" id="KW-0677">Repeat</keyword>
<evidence type="ECO:0000256" key="1">
    <source>
        <dbReference type="ARBA" id="ARBA00004514"/>
    </source>
</evidence>
<dbReference type="Pfam" id="PF09262">
    <property type="entry name" value="PEX-1N"/>
    <property type="match status" value="1"/>
</dbReference>
<dbReference type="SUPFAM" id="SSF52540">
    <property type="entry name" value="P-loop containing nucleoside triphosphate hydrolases"/>
    <property type="match status" value="2"/>
</dbReference>
<keyword evidence="4" id="KW-0963">Cytoplasm</keyword>
<dbReference type="OrthoDB" id="2187at2759"/>
<evidence type="ECO:0000256" key="17">
    <source>
        <dbReference type="ARBA" id="ARBA00064205"/>
    </source>
</evidence>
<dbReference type="Gene3D" id="3.10.330.10">
    <property type="match status" value="1"/>
</dbReference>
<sequence length="1054" mass="114153">MPRRARIHYVSLHSSLANLPISIYGPLLERGIRPQGLAVHLTWIPSESSNGTGSSKRKLEAYVGWTGMASASSLAHFNSAGASDKGLETIEMDPQFAQGLGLAAGDVVEIGLLHDLAFAKSVGTEPVTSDDWEIIELHASHVESTLLSQVRVAAVGQEIDVWVLGRTRVRLRVVSLEPSTSGKALLLTTSTEVSIAPKLHTRQNGSAGAVTNGKSKKKKVRSANGVGAPTSEAIASPAADEAAKLSSRVLRVLPLRVSPLLHASAASADTDAVIAYVSRATLAAQDGAKGVTANPHPRRVRIRKLPPPADPSQEQASGTPTLPPAPRVLIPNGETSSNKGASQPEEKAQDEVILAWSPDVAVPEGHLVLSGQVETIEDWDVVRVTFVSQEAVAIPAVDPDTRPSSQKKTKHGLAGVDRVLEKADKFCRTNFLVHAFGSRVRGVPGLLVTGRSGSGKTSLLQAISKSMQEDPAAYAYVLHVDLSKYTETPVGKMRALMRYWLAKATWHRPCVLVLDNIDKLMSAELEHADSFRSRHLTELFLSTFGSASRTAAPNANGIVLLAAAESQAALHPSLNASHLFQEVVDLKPPGKDARRDIMSQLIRERVDTSSIAEDPARPVNFTALATQTEGYSVTDLKDLVARAVHQAAIRWSERGEIEDALTTLIPEDFTTAQIDFVPHSLRDVKLQRSEVEWADIGGLSETKSVLRETLEWPTKYGPIFAQSPLRLRSGLLLYGYPGCGKTLLASAVAKECGLNFISIKGPELLNKYIGASEKSVRDLFERASAAKPCVLFFDEFDSIAPKRGHDSTGVTDRVVNQMLTQMDGAEGLEGVYVLAATSRPDLIDSALLRPGRLDKSLLCDMPDVDERREILEALSRKTDIATSVDFQEIARETEGYSGADLQALVYNAHLEVIHEAIPGPPTGVAAPVNGDSEGHPDEVKYSVLGDSSSQPQKILSRAEEAALQRRLQNILREPSGKPNAQTHITQRAKDVRTYHRHEITDVHIRRVLHTTRPSVPDEERERLSRIYRAFVSDRSGDLPVPPEGTEVGSRVSLM</sequence>
<feature type="region of interest" description="Disordered" evidence="18">
    <location>
        <begin position="1034"/>
        <end position="1054"/>
    </location>
</feature>
<dbReference type="Pfam" id="PF17862">
    <property type="entry name" value="AAA_lid_3"/>
    <property type="match status" value="1"/>
</dbReference>
<evidence type="ECO:0000313" key="21">
    <source>
        <dbReference type="Proteomes" id="UP000015241"/>
    </source>
</evidence>
<dbReference type="Proteomes" id="UP000015241">
    <property type="component" value="Unassembled WGS sequence"/>
</dbReference>
<gene>
    <name evidence="20" type="ORF">FOMPIDRAFT_1118459</name>
</gene>
<dbReference type="PROSITE" id="PS00674">
    <property type="entry name" value="AAA"/>
    <property type="match status" value="1"/>
</dbReference>
<accession>S8ECD9</accession>
<evidence type="ECO:0000259" key="19">
    <source>
        <dbReference type="SMART" id="SM00382"/>
    </source>
</evidence>
<evidence type="ECO:0000256" key="11">
    <source>
        <dbReference type="ARBA" id="ARBA00023136"/>
    </source>
</evidence>
<dbReference type="FunCoup" id="S8ECD9">
    <property type="interactions" value="370"/>
</dbReference>
<dbReference type="InterPro" id="IPR041569">
    <property type="entry name" value="AAA_lid_3"/>
</dbReference>
<evidence type="ECO:0000256" key="5">
    <source>
        <dbReference type="ARBA" id="ARBA00022593"/>
    </source>
</evidence>
<evidence type="ECO:0000256" key="6">
    <source>
        <dbReference type="ARBA" id="ARBA00022737"/>
    </source>
</evidence>
<dbReference type="GO" id="GO:0016887">
    <property type="term" value="F:ATP hydrolysis activity"/>
    <property type="evidence" value="ECO:0007669"/>
    <property type="project" value="InterPro"/>
</dbReference>
<dbReference type="AlphaFoldDB" id="S8ECD9"/>
<evidence type="ECO:0000256" key="4">
    <source>
        <dbReference type="ARBA" id="ARBA00022490"/>
    </source>
</evidence>
<comment type="subunit">
    <text evidence="17">Interacts with PEX6; forming the PEX1-PEX6 AAA ATPase complex, which is composed of a heterohexamer formed by a trimer of PEX1-PEX6 dimers.</text>
</comment>
<dbReference type="SUPFAM" id="SSF54585">
    <property type="entry name" value="Cdc48 domain 2-like"/>
    <property type="match status" value="1"/>
</dbReference>
<evidence type="ECO:0000256" key="2">
    <source>
        <dbReference type="ARBA" id="ARBA00006914"/>
    </source>
</evidence>
<dbReference type="EMBL" id="KE504136">
    <property type="protein sequence ID" value="EPT02263.1"/>
    <property type="molecule type" value="Genomic_DNA"/>
</dbReference>
<organism evidence="20 21">
    <name type="scientific">Fomitopsis schrenkii</name>
    <name type="common">Brown rot fungus</name>
    <dbReference type="NCBI Taxonomy" id="2126942"/>
    <lineage>
        <taxon>Eukaryota</taxon>
        <taxon>Fungi</taxon>
        <taxon>Dikarya</taxon>
        <taxon>Basidiomycota</taxon>
        <taxon>Agaricomycotina</taxon>
        <taxon>Agaricomycetes</taxon>
        <taxon>Polyporales</taxon>
        <taxon>Fomitopsis</taxon>
    </lineage>
</organism>
<dbReference type="CDD" id="cd19526">
    <property type="entry name" value="RecA-like_PEX1_r2"/>
    <property type="match status" value="1"/>
</dbReference>
<evidence type="ECO:0000256" key="15">
    <source>
        <dbReference type="ARBA" id="ARBA00046271"/>
    </source>
</evidence>
<dbReference type="GO" id="GO:0005829">
    <property type="term" value="C:cytosol"/>
    <property type="evidence" value="ECO:0007669"/>
    <property type="project" value="UniProtKB-SubCell"/>
</dbReference>
<evidence type="ECO:0000256" key="10">
    <source>
        <dbReference type="ARBA" id="ARBA00022927"/>
    </source>
</evidence>
<dbReference type="HOGENOM" id="CLU_000688_1_1_1"/>
<dbReference type="Gene3D" id="3.40.50.300">
    <property type="entry name" value="P-loop containing nucleotide triphosphate hydrolases"/>
    <property type="match status" value="2"/>
</dbReference>
<dbReference type="InterPro" id="IPR009010">
    <property type="entry name" value="Asp_de-COase-like_dom_sf"/>
</dbReference>
<dbReference type="SUPFAM" id="SSF50692">
    <property type="entry name" value="ADC-like"/>
    <property type="match status" value="1"/>
</dbReference>
<keyword evidence="7" id="KW-0547">Nucleotide-binding</keyword>
<dbReference type="InParanoid" id="S8ECD9"/>
<dbReference type="GO" id="GO:0016558">
    <property type="term" value="P:protein import into peroxisome matrix"/>
    <property type="evidence" value="ECO:0007669"/>
    <property type="project" value="TreeGrafter"/>
</dbReference>
<evidence type="ECO:0000256" key="3">
    <source>
        <dbReference type="ARBA" id="ARBA00022448"/>
    </source>
</evidence>
<dbReference type="Gene3D" id="1.10.8.60">
    <property type="match status" value="2"/>
</dbReference>
<dbReference type="InterPro" id="IPR050168">
    <property type="entry name" value="AAA_ATPase_domain"/>
</dbReference>
<dbReference type="InterPro" id="IPR015342">
    <property type="entry name" value="PEX1-N_C-lobe"/>
</dbReference>
<reference evidence="20 21" key="1">
    <citation type="journal article" date="2012" name="Science">
        <title>The Paleozoic origin of enzymatic lignin decomposition reconstructed from 31 fungal genomes.</title>
        <authorList>
            <person name="Floudas D."/>
            <person name="Binder M."/>
            <person name="Riley R."/>
            <person name="Barry K."/>
            <person name="Blanchette R.A."/>
            <person name="Henrissat B."/>
            <person name="Martinez A.T."/>
            <person name="Otillar R."/>
            <person name="Spatafora J.W."/>
            <person name="Yadav J.S."/>
            <person name="Aerts A."/>
            <person name="Benoit I."/>
            <person name="Boyd A."/>
            <person name="Carlson A."/>
            <person name="Copeland A."/>
            <person name="Coutinho P.M."/>
            <person name="de Vries R.P."/>
            <person name="Ferreira P."/>
            <person name="Findley K."/>
            <person name="Foster B."/>
            <person name="Gaskell J."/>
            <person name="Glotzer D."/>
            <person name="Gorecki P."/>
            <person name="Heitman J."/>
            <person name="Hesse C."/>
            <person name="Hori C."/>
            <person name="Igarashi K."/>
            <person name="Jurgens J.A."/>
            <person name="Kallen N."/>
            <person name="Kersten P."/>
            <person name="Kohler A."/>
            <person name="Kuees U."/>
            <person name="Kumar T.K.A."/>
            <person name="Kuo A."/>
            <person name="LaButti K."/>
            <person name="Larrondo L.F."/>
            <person name="Lindquist E."/>
            <person name="Ling A."/>
            <person name="Lombard V."/>
            <person name="Lucas S."/>
            <person name="Lundell T."/>
            <person name="Martin R."/>
            <person name="McLaughlin D.J."/>
            <person name="Morgenstern I."/>
            <person name="Morin E."/>
            <person name="Murat C."/>
            <person name="Nagy L.G."/>
            <person name="Nolan M."/>
            <person name="Ohm R.A."/>
            <person name="Patyshakuliyeva A."/>
            <person name="Rokas A."/>
            <person name="Ruiz-Duenas F.J."/>
            <person name="Sabat G."/>
            <person name="Salamov A."/>
            <person name="Samejima M."/>
            <person name="Schmutz J."/>
            <person name="Slot J.C."/>
            <person name="St John F."/>
            <person name="Stenlid J."/>
            <person name="Sun H."/>
            <person name="Sun S."/>
            <person name="Syed K."/>
            <person name="Tsang A."/>
            <person name="Wiebenga A."/>
            <person name="Young D."/>
            <person name="Pisabarro A."/>
            <person name="Eastwood D.C."/>
            <person name="Martin F."/>
            <person name="Cullen D."/>
            <person name="Grigoriev I.V."/>
            <person name="Hibbett D.S."/>
        </authorList>
    </citation>
    <scope>NUCLEOTIDE SEQUENCE</scope>
    <source>
        <strain evidence="21">FP-58527</strain>
    </source>
</reference>
<dbReference type="InterPro" id="IPR029067">
    <property type="entry name" value="CDC48_domain_2-like_sf"/>
</dbReference>
<dbReference type="PANTHER" id="PTHR23077:SF12">
    <property type="entry name" value="PEROXISOMAL ATPASE PEX1"/>
    <property type="match status" value="1"/>
</dbReference>
<keyword evidence="9" id="KW-0067">ATP-binding</keyword>
<dbReference type="InterPro" id="IPR003959">
    <property type="entry name" value="ATPase_AAA_core"/>
</dbReference>
<evidence type="ECO:0000256" key="8">
    <source>
        <dbReference type="ARBA" id="ARBA00022801"/>
    </source>
</evidence>
<evidence type="ECO:0000256" key="9">
    <source>
        <dbReference type="ARBA" id="ARBA00022840"/>
    </source>
</evidence>
<evidence type="ECO:0000313" key="20">
    <source>
        <dbReference type="EMBL" id="EPT02263.1"/>
    </source>
</evidence>
<comment type="subcellular location">
    <subcellularLocation>
        <location evidence="1">Cytoplasm</location>
        <location evidence="1">Cytosol</location>
    </subcellularLocation>
    <subcellularLocation>
        <location evidence="15">Peroxisome membrane</location>
    </subcellularLocation>
</comment>
<evidence type="ECO:0000256" key="18">
    <source>
        <dbReference type="SAM" id="MobiDB-lite"/>
    </source>
</evidence>
<dbReference type="InterPro" id="IPR003960">
    <property type="entry name" value="ATPase_AAA_CS"/>
</dbReference>
<evidence type="ECO:0000256" key="12">
    <source>
        <dbReference type="ARBA" id="ARBA00023140"/>
    </source>
</evidence>
<comment type="catalytic activity">
    <reaction evidence="16">
        <text>ATP + H2O = ADP + phosphate + H(+)</text>
        <dbReference type="Rhea" id="RHEA:13065"/>
        <dbReference type="ChEBI" id="CHEBI:15377"/>
        <dbReference type="ChEBI" id="CHEBI:15378"/>
        <dbReference type="ChEBI" id="CHEBI:30616"/>
        <dbReference type="ChEBI" id="CHEBI:43474"/>
        <dbReference type="ChEBI" id="CHEBI:456216"/>
    </reaction>
    <physiologicalReaction direction="left-to-right" evidence="16">
        <dbReference type="Rhea" id="RHEA:13066"/>
    </physiologicalReaction>
</comment>
<keyword evidence="8" id="KW-0378">Hydrolase</keyword>
<dbReference type="FunFam" id="1.10.8.60:FF:000105">
    <property type="entry name" value="PeRoXisome assembly factor"/>
    <property type="match status" value="1"/>
</dbReference>
<dbReference type="STRING" id="743788.S8ECD9"/>
<evidence type="ECO:0000256" key="7">
    <source>
        <dbReference type="ARBA" id="ARBA00022741"/>
    </source>
</evidence>
<keyword evidence="11" id="KW-0472">Membrane</keyword>
<feature type="region of interest" description="Disordered" evidence="18">
    <location>
        <begin position="285"/>
        <end position="349"/>
    </location>
</feature>
<keyword evidence="12" id="KW-0576">Peroxisome</keyword>
<dbReference type="InterPro" id="IPR003593">
    <property type="entry name" value="AAA+_ATPase"/>
</dbReference>
<dbReference type="PANTHER" id="PTHR23077">
    <property type="entry name" value="AAA-FAMILY ATPASE"/>
    <property type="match status" value="1"/>
</dbReference>
<feature type="domain" description="AAA+ ATPase" evidence="19">
    <location>
        <begin position="727"/>
        <end position="863"/>
    </location>
</feature>
<dbReference type="SMART" id="SM00382">
    <property type="entry name" value="AAA"/>
    <property type="match status" value="2"/>
</dbReference>
<keyword evidence="21" id="KW-1185">Reference proteome</keyword>
<keyword evidence="3" id="KW-0813">Transport</keyword>
<dbReference type="FunFam" id="3.40.50.300:FF:000149">
    <property type="entry name" value="Nuclear valosin-containing protein-like"/>
    <property type="match status" value="1"/>
</dbReference>
<protein>
    <recommendedName>
        <fullName evidence="14">Peroxisomal ATPase PEX1</fullName>
    </recommendedName>
    <alternativeName>
        <fullName evidence="13">Peroxin-1</fullName>
    </alternativeName>
</protein>
<dbReference type="GO" id="GO:0005524">
    <property type="term" value="F:ATP binding"/>
    <property type="evidence" value="ECO:0007669"/>
    <property type="project" value="UniProtKB-KW"/>
</dbReference>